<comment type="caution">
    <text evidence="7">The sequence shown here is derived from an EMBL/GenBank/DDBJ whole genome shotgun (WGS) entry which is preliminary data.</text>
</comment>
<dbReference type="CDD" id="cd02440">
    <property type="entry name" value="AdoMet_MTases"/>
    <property type="match status" value="1"/>
</dbReference>
<evidence type="ECO:0000313" key="7">
    <source>
        <dbReference type="EMBL" id="GHH65827.1"/>
    </source>
</evidence>
<dbReference type="Pfam" id="PF02353">
    <property type="entry name" value="CMAS"/>
    <property type="match status" value="1"/>
</dbReference>
<dbReference type="EMBL" id="BNBO01000007">
    <property type="protein sequence ID" value="GHH65827.1"/>
    <property type="molecule type" value="Genomic_DNA"/>
</dbReference>
<reference evidence="7" key="2">
    <citation type="submission" date="2020-09" db="EMBL/GenBank/DDBJ databases">
        <authorList>
            <person name="Sun Q."/>
            <person name="Ohkuma M."/>
        </authorList>
    </citation>
    <scope>NUCLEOTIDE SEQUENCE</scope>
    <source>
        <strain evidence="7">JCM 4646</strain>
    </source>
</reference>
<evidence type="ECO:0000313" key="8">
    <source>
        <dbReference type="Proteomes" id="UP000617734"/>
    </source>
</evidence>
<evidence type="ECO:0000256" key="2">
    <source>
        <dbReference type="ARBA" id="ARBA00022603"/>
    </source>
</evidence>
<accession>A0A919FHN8</accession>
<evidence type="ECO:0000256" key="5">
    <source>
        <dbReference type="ARBA" id="ARBA00023098"/>
    </source>
</evidence>
<comment type="similarity">
    <text evidence="1">Belongs to the CFA/CMAS family.</text>
</comment>
<sequence>MTTYSTYRPSAAPGRPQTPPSETPEVDLLRWPDVARVPGGPVRAAVAGRLLRSVARRLGLRVELPGGRLLVPAPEQAPTLRLHRPRDFHRRIGADGLIGFGESYQAGDWDSPDLVALLTALAASPGTLVPPRLQGLRRWHAQRPPLAELGTQANTRRNIQRHYDLSNDLFALFLDPTMTYSAALFPPGGDGAAEPARAGWDDLVPAQHRKIDRLLDLAGVGPGSRVLEIGTGWGELALRAAGRGADVVTLTLSEEQRRLAERRIAEAGHARRVDVRLCDYRTAQGSYDAVVSVEMIEAVGRAYWPAYFATLDRVLAPGGRAALQAITMPHERMLASSGTYTWILKYIFPGGQIPSVEGLAQAAAGHTGLRLTHRDAFGPHYAQTLRLWRERFTERADEVAALGFDHVFHRMWELYLAYSEAGFRTGYLDVQHLLFTREERPR</sequence>
<dbReference type="GeneID" id="95352352"/>
<keyword evidence="5" id="KW-0443">Lipid metabolism</keyword>
<dbReference type="InterPro" id="IPR029063">
    <property type="entry name" value="SAM-dependent_MTases_sf"/>
</dbReference>
<proteinExistence type="inferred from homology"/>
<keyword evidence="8" id="KW-1185">Reference proteome</keyword>
<reference evidence="7" key="1">
    <citation type="journal article" date="2014" name="Int. J. Syst. Evol. Microbiol.">
        <title>Complete genome sequence of Corynebacterium casei LMG S-19264T (=DSM 44701T), isolated from a smear-ripened cheese.</title>
        <authorList>
            <consortium name="US DOE Joint Genome Institute (JGI-PGF)"/>
            <person name="Walter F."/>
            <person name="Albersmeier A."/>
            <person name="Kalinowski J."/>
            <person name="Ruckert C."/>
        </authorList>
    </citation>
    <scope>NUCLEOTIDE SEQUENCE</scope>
    <source>
        <strain evidence="7">JCM 4646</strain>
    </source>
</reference>
<gene>
    <name evidence="7" type="primary">ufaA1</name>
    <name evidence="7" type="ORF">GCM10018781_18700</name>
</gene>
<dbReference type="SUPFAM" id="SSF53335">
    <property type="entry name" value="S-adenosyl-L-methionine-dependent methyltransferases"/>
    <property type="match status" value="1"/>
</dbReference>
<dbReference type="GO" id="GO:0032259">
    <property type="term" value="P:methylation"/>
    <property type="evidence" value="ECO:0007669"/>
    <property type="project" value="UniProtKB-KW"/>
</dbReference>
<dbReference type="PIRSF" id="PIRSF003085">
    <property type="entry name" value="CMAS"/>
    <property type="match status" value="1"/>
</dbReference>
<keyword evidence="2" id="KW-0489">Methyltransferase</keyword>
<dbReference type="AlphaFoldDB" id="A0A919FHN8"/>
<dbReference type="RefSeq" id="WP_373311117.1">
    <property type="nucleotide sequence ID" value="NZ_BNBO01000007.1"/>
</dbReference>
<dbReference type="PANTHER" id="PTHR43667:SF2">
    <property type="entry name" value="FATTY ACID C-METHYL TRANSFERASE"/>
    <property type="match status" value="1"/>
</dbReference>
<protein>
    <submittedName>
        <fullName evidence="7">Cyclopropane-fatty-acyl-phospholipid synthase</fullName>
    </submittedName>
</protein>
<organism evidence="7 8">
    <name type="scientific">Kitasatospora indigofera</name>
    <dbReference type="NCBI Taxonomy" id="67307"/>
    <lineage>
        <taxon>Bacteria</taxon>
        <taxon>Bacillati</taxon>
        <taxon>Actinomycetota</taxon>
        <taxon>Actinomycetes</taxon>
        <taxon>Kitasatosporales</taxon>
        <taxon>Streptomycetaceae</taxon>
        <taxon>Kitasatospora</taxon>
    </lineage>
</organism>
<name>A0A919FHN8_9ACTN</name>
<keyword evidence="4" id="KW-0949">S-adenosyl-L-methionine</keyword>
<dbReference type="PANTHER" id="PTHR43667">
    <property type="entry name" value="CYCLOPROPANE-FATTY-ACYL-PHOSPHOLIPID SYNTHASE"/>
    <property type="match status" value="1"/>
</dbReference>
<dbReference type="Proteomes" id="UP000617734">
    <property type="component" value="Unassembled WGS sequence"/>
</dbReference>
<dbReference type="InterPro" id="IPR003333">
    <property type="entry name" value="CMAS"/>
</dbReference>
<evidence type="ECO:0000256" key="4">
    <source>
        <dbReference type="ARBA" id="ARBA00022691"/>
    </source>
</evidence>
<evidence type="ECO:0000256" key="3">
    <source>
        <dbReference type="ARBA" id="ARBA00022679"/>
    </source>
</evidence>
<dbReference type="Gene3D" id="3.40.50.150">
    <property type="entry name" value="Vaccinia Virus protein VP39"/>
    <property type="match status" value="1"/>
</dbReference>
<dbReference type="InterPro" id="IPR050723">
    <property type="entry name" value="CFA/CMAS"/>
</dbReference>
<evidence type="ECO:0000256" key="6">
    <source>
        <dbReference type="SAM" id="MobiDB-lite"/>
    </source>
</evidence>
<evidence type="ECO:0000256" key="1">
    <source>
        <dbReference type="ARBA" id="ARBA00010815"/>
    </source>
</evidence>
<feature type="region of interest" description="Disordered" evidence="6">
    <location>
        <begin position="1"/>
        <end position="25"/>
    </location>
</feature>
<keyword evidence="3" id="KW-0808">Transferase</keyword>
<dbReference type="GO" id="GO:0008610">
    <property type="term" value="P:lipid biosynthetic process"/>
    <property type="evidence" value="ECO:0007669"/>
    <property type="project" value="InterPro"/>
</dbReference>
<dbReference type="GO" id="GO:0008168">
    <property type="term" value="F:methyltransferase activity"/>
    <property type="evidence" value="ECO:0007669"/>
    <property type="project" value="UniProtKB-KW"/>
</dbReference>